<comment type="caution">
    <text evidence="2">The sequence shown here is derived from an EMBL/GenBank/DDBJ whole genome shotgun (WGS) entry which is preliminary data.</text>
</comment>
<feature type="transmembrane region" description="Helical" evidence="1">
    <location>
        <begin position="85"/>
        <end position="106"/>
    </location>
</feature>
<proteinExistence type="predicted"/>
<protein>
    <submittedName>
        <fullName evidence="2">DUF805 domain-containing protein</fullName>
    </submittedName>
</protein>
<name>A0ABW4QC05_9MICC</name>
<evidence type="ECO:0000313" key="3">
    <source>
        <dbReference type="Proteomes" id="UP001597307"/>
    </source>
</evidence>
<dbReference type="PANTHER" id="PTHR34980">
    <property type="entry name" value="INNER MEMBRANE PROTEIN-RELATED-RELATED"/>
    <property type="match status" value="1"/>
</dbReference>
<feature type="transmembrane region" description="Helical" evidence="1">
    <location>
        <begin position="47"/>
        <end position="65"/>
    </location>
</feature>
<evidence type="ECO:0000256" key="1">
    <source>
        <dbReference type="SAM" id="Phobius"/>
    </source>
</evidence>
<evidence type="ECO:0000313" key="2">
    <source>
        <dbReference type="EMBL" id="MFD1848257.1"/>
    </source>
</evidence>
<dbReference type="RefSeq" id="WP_343881845.1">
    <property type="nucleotide sequence ID" value="NZ_BAAAIJ010000059.1"/>
</dbReference>
<keyword evidence="3" id="KW-1185">Reference proteome</keyword>
<keyword evidence="1" id="KW-1133">Transmembrane helix</keyword>
<feature type="transmembrane region" description="Helical" evidence="1">
    <location>
        <begin position="118"/>
        <end position="139"/>
    </location>
</feature>
<dbReference type="PANTHER" id="PTHR34980:SF2">
    <property type="entry name" value="INNER MEMBRANE PROTEIN YHAH-RELATED"/>
    <property type="match status" value="1"/>
</dbReference>
<accession>A0ABW4QC05</accession>
<keyword evidence="1" id="KW-0812">Transmembrane</keyword>
<dbReference type="EMBL" id="JBHUGA010000067">
    <property type="protein sequence ID" value="MFD1848257.1"/>
    <property type="molecule type" value="Genomic_DNA"/>
</dbReference>
<reference evidence="3" key="1">
    <citation type="journal article" date="2019" name="Int. J. Syst. Evol. Microbiol.">
        <title>The Global Catalogue of Microorganisms (GCM) 10K type strain sequencing project: providing services to taxonomists for standard genome sequencing and annotation.</title>
        <authorList>
            <consortium name="The Broad Institute Genomics Platform"/>
            <consortium name="The Broad Institute Genome Sequencing Center for Infectious Disease"/>
            <person name="Wu L."/>
            <person name="Ma J."/>
        </authorList>
    </citation>
    <scope>NUCLEOTIDE SEQUENCE [LARGE SCALE GENOMIC DNA]</scope>
    <source>
        <strain evidence="3">JCM 11496</strain>
    </source>
</reference>
<dbReference type="Pfam" id="PF05656">
    <property type="entry name" value="DUF805"/>
    <property type="match status" value="1"/>
</dbReference>
<sequence length="160" mass="17307">MTAPTPALAVPDPPLSLPHYGASPRVAVQRFFKKYATTSGRASRSEFWWWVLVSGIVCSLLNILMTSGGRVYPSLGHLTAEQVVAIGYALFLLWVVVTAIPSIALGVRRLHDANESGWLLLTIAIPVVGQLVLLFLLILGPNAEGRRYDEAPSDDGAIRS</sequence>
<dbReference type="Proteomes" id="UP001597307">
    <property type="component" value="Unassembled WGS sequence"/>
</dbReference>
<organism evidence="2 3">
    <name type="scientific">Arthrobacter flavus</name>
    <dbReference type="NCBI Taxonomy" id="95172"/>
    <lineage>
        <taxon>Bacteria</taxon>
        <taxon>Bacillati</taxon>
        <taxon>Actinomycetota</taxon>
        <taxon>Actinomycetes</taxon>
        <taxon>Micrococcales</taxon>
        <taxon>Micrococcaceae</taxon>
        <taxon>Arthrobacter</taxon>
    </lineage>
</organism>
<dbReference type="InterPro" id="IPR008523">
    <property type="entry name" value="DUF805"/>
</dbReference>
<keyword evidence="1" id="KW-0472">Membrane</keyword>
<gene>
    <name evidence="2" type="ORF">ACFSFX_16860</name>
</gene>